<proteinExistence type="predicted"/>
<reference evidence="2" key="1">
    <citation type="submission" date="2017-09" db="EMBL/GenBank/DDBJ databases">
        <authorList>
            <person name="Varghese N."/>
            <person name="Submissions S."/>
        </authorList>
    </citation>
    <scope>NUCLEOTIDE SEQUENCE [LARGE SCALE GENOMIC DNA]</scope>
    <source>
        <strain evidence="2">DSM 15103</strain>
    </source>
</reference>
<accession>A0A285N396</accession>
<organism evidence="1 2">
    <name type="scientific">Persephonella hydrogeniphila</name>
    <dbReference type="NCBI Taxonomy" id="198703"/>
    <lineage>
        <taxon>Bacteria</taxon>
        <taxon>Pseudomonadati</taxon>
        <taxon>Aquificota</taxon>
        <taxon>Aquificia</taxon>
        <taxon>Aquificales</taxon>
        <taxon>Hydrogenothermaceae</taxon>
        <taxon>Persephonella</taxon>
    </lineage>
</organism>
<keyword evidence="2" id="KW-1185">Reference proteome</keyword>
<dbReference type="EMBL" id="OBEI01000001">
    <property type="protein sequence ID" value="SNZ03925.1"/>
    <property type="molecule type" value="Genomic_DNA"/>
</dbReference>
<dbReference type="Proteomes" id="UP000219036">
    <property type="component" value="Unassembled WGS sequence"/>
</dbReference>
<dbReference type="OrthoDB" id="12767at2"/>
<dbReference type="AlphaFoldDB" id="A0A285N396"/>
<sequence>MKYKVSKEELDALFREVYSSSNTERGNYTTQPLKIKEEYTFIAYKFKHIVKSYLVSSLPAKIRLKTYKALEGNEASVENYYITGYDVENRYRVYISVSDNLEDIVKGDFHSLLNEKFNTQRFVENLSENFVSELKKDIPFSFKKINIGTIQFYEDSFVKLEYIFDIGDNQVEISVWIEKELVETGEFSPVIYTPPTSVGKKRIKRLKEILPVEVSIDTEPIMIKREQLKVGNELKVDIKIKQF</sequence>
<dbReference type="RefSeq" id="WP_096999686.1">
    <property type="nucleotide sequence ID" value="NZ_OBEI01000001.1"/>
</dbReference>
<evidence type="ECO:0000313" key="1">
    <source>
        <dbReference type="EMBL" id="SNZ03925.1"/>
    </source>
</evidence>
<name>A0A285N396_9AQUI</name>
<gene>
    <name evidence="1" type="ORF">SAMN06265182_0508</name>
</gene>
<evidence type="ECO:0000313" key="2">
    <source>
        <dbReference type="Proteomes" id="UP000219036"/>
    </source>
</evidence>
<protein>
    <submittedName>
        <fullName evidence="1">Uncharacterized protein</fullName>
    </submittedName>
</protein>